<feature type="signal peptide" evidence="3">
    <location>
        <begin position="1"/>
        <end position="22"/>
    </location>
</feature>
<evidence type="ECO:0000256" key="1">
    <source>
        <dbReference type="SAM" id="Coils"/>
    </source>
</evidence>
<keyword evidence="3" id="KW-0732">Signal</keyword>
<evidence type="ECO:0000256" key="2">
    <source>
        <dbReference type="SAM" id="MobiDB-lite"/>
    </source>
</evidence>
<evidence type="ECO:0000313" key="5">
    <source>
        <dbReference type="Proteomes" id="UP000001070"/>
    </source>
</evidence>
<dbReference type="AlphaFoldDB" id="B4IWW6"/>
<evidence type="ECO:0000256" key="3">
    <source>
        <dbReference type="SAM" id="SignalP"/>
    </source>
</evidence>
<dbReference type="PhylomeDB" id="B4IWW6"/>
<dbReference type="EMBL" id="CH916366">
    <property type="protein sequence ID" value="EDV97367.1"/>
    <property type="molecule type" value="Genomic_DNA"/>
</dbReference>
<keyword evidence="5" id="KW-1185">Reference proteome</keyword>
<dbReference type="STRING" id="7222.B4IWW6"/>
<dbReference type="KEGG" id="dgr:6556553"/>
<proteinExistence type="predicted"/>
<evidence type="ECO:0000313" key="4">
    <source>
        <dbReference type="EMBL" id="EDV97367.1"/>
    </source>
</evidence>
<feature type="region of interest" description="Disordered" evidence="2">
    <location>
        <begin position="172"/>
        <end position="196"/>
    </location>
</feature>
<accession>B4IWW6</accession>
<feature type="compositionally biased region" description="Low complexity" evidence="2">
    <location>
        <begin position="179"/>
        <end position="192"/>
    </location>
</feature>
<dbReference type="OrthoDB" id="7868537at2759"/>
<sequence length="285" mass="32497">MFQNISFTFLCALAFISWSVLCYLDANDDQADSSTDYNVELYTELPIAVDVPKYCPHNSSQNNFSDRIYEILMSYGIVLLTTVLLSRLLQWLELQACSNRQADETPPLKINKYVQNLAIEREGEAVEQRVAKKRRPIIVEQENVELKEQLNDLQTRCRELIRELHAVNSNSMSTELPCNTSNSSFTGSDSDSCPNDDEPNSIGFPLALSNEEQSLPLAVRNVYVTHSHFHFNFNGSVQLQAQNFNVNVLNQKQLRRRSEFAQVWGTFIKGPTEWPMLPGINNILI</sequence>
<dbReference type="HOGENOM" id="CLU_061885_0_0_1"/>
<feature type="chain" id="PRO_5002811073" evidence="3">
    <location>
        <begin position="23"/>
        <end position="285"/>
    </location>
</feature>
<protein>
    <submittedName>
        <fullName evidence="4">GH16823</fullName>
    </submittedName>
</protein>
<organism evidence="5">
    <name type="scientific">Drosophila grimshawi</name>
    <name type="common">Hawaiian fruit fly</name>
    <name type="synonym">Idiomyia grimshawi</name>
    <dbReference type="NCBI Taxonomy" id="7222"/>
    <lineage>
        <taxon>Eukaryota</taxon>
        <taxon>Metazoa</taxon>
        <taxon>Ecdysozoa</taxon>
        <taxon>Arthropoda</taxon>
        <taxon>Hexapoda</taxon>
        <taxon>Insecta</taxon>
        <taxon>Pterygota</taxon>
        <taxon>Neoptera</taxon>
        <taxon>Endopterygota</taxon>
        <taxon>Diptera</taxon>
        <taxon>Brachycera</taxon>
        <taxon>Muscomorpha</taxon>
        <taxon>Ephydroidea</taxon>
        <taxon>Drosophilidae</taxon>
        <taxon>Drosophila</taxon>
        <taxon>Hawaiian Drosophila</taxon>
    </lineage>
</organism>
<dbReference type="Proteomes" id="UP000001070">
    <property type="component" value="Unassembled WGS sequence"/>
</dbReference>
<feature type="coiled-coil region" evidence="1">
    <location>
        <begin position="143"/>
        <end position="170"/>
    </location>
</feature>
<keyword evidence="1" id="KW-0175">Coiled coil</keyword>
<dbReference type="OMA" id="TFEPQLC"/>
<dbReference type="InParanoid" id="B4IWW6"/>
<gene>
    <name evidence="4" type="primary">Dgri\GH16823</name>
    <name evidence="4" type="ORF">Dgri_GH16823</name>
</gene>
<name>B4IWW6_DROGR</name>
<reference evidence="4 5" key="1">
    <citation type="journal article" date="2007" name="Nature">
        <title>Evolution of genes and genomes on the Drosophila phylogeny.</title>
        <authorList>
            <consortium name="Drosophila 12 Genomes Consortium"/>
            <person name="Clark A.G."/>
            <person name="Eisen M.B."/>
            <person name="Smith D.R."/>
            <person name="Bergman C.M."/>
            <person name="Oliver B."/>
            <person name="Markow T.A."/>
            <person name="Kaufman T.C."/>
            <person name="Kellis M."/>
            <person name="Gelbart W."/>
            <person name="Iyer V.N."/>
            <person name="Pollard D.A."/>
            <person name="Sackton T.B."/>
            <person name="Larracuente A.M."/>
            <person name="Singh N.D."/>
            <person name="Abad J.P."/>
            <person name="Abt D.N."/>
            <person name="Adryan B."/>
            <person name="Aguade M."/>
            <person name="Akashi H."/>
            <person name="Anderson W.W."/>
            <person name="Aquadro C.F."/>
            <person name="Ardell D.H."/>
            <person name="Arguello R."/>
            <person name="Artieri C.G."/>
            <person name="Barbash D.A."/>
            <person name="Barker D."/>
            <person name="Barsanti P."/>
            <person name="Batterham P."/>
            <person name="Batzoglou S."/>
            <person name="Begun D."/>
            <person name="Bhutkar A."/>
            <person name="Blanco E."/>
            <person name="Bosak S.A."/>
            <person name="Bradley R.K."/>
            <person name="Brand A.D."/>
            <person name="Brent M.R."/>
            <person name="Brooks A.N."/>
            <person name="Brown R.H."/>
            <person name="Butlin R.K."/>
            <person name="Caggese C."/>
            <person name="Calvi B.R."/>
            <person name="Bernardo de Carvalho A."/>
            <person name="Caspi A."/>
            <person name="Castrezana S."/>
            <person name="Celniker S.E."/>
            <person name="Chang J.L."/>
            <person name="Chapple C."/>
            <person name="Chatterji S."/>
            <person name="Chinwalla A."/>
            <person name="Civetta A."/>
            <person name="Clifton S.W."/>
            <person name="Comeron J.M."/>
            <person name="Costello J.C."/>
            <person name="Coyne J.A."/>
            <person name="Daub J."/>
            <person name="David R.G."/>
            <person name="Delcher A.L."/>
            <person name="Delehaunty K."/>
            <person name="Do C.B."/>
            <person name="Ebling H."/>
            <person name="Edwards K."/>
            <person name="Eickbush T."/>
            <person name="Evans J.D."/>
            <person name="Filipski A."/>
            <person name="Findeiss S."/>
            <person name="Freyhult E."/>
            <person name="Fulton L."/>
            <person name="Fulton R."/>
            <person name="Garcia A.C."/>
            <person name="Gardiner A."/>
            <person name="Garfield D.A."/>
            <person name="Garvin B.E."/>
            <person name="Gibson G."/>
            <person name="Gilbert D."/>
            <person name="Gnerre S."/>
            <person name="Godfrey J."/>
            <person name="Good R."/>
            <person name="Gotea V."/>
            <person name="Gravely B."/>
            <person name="Greenberg A.J."/>
            <person name="Griffiths-Jones S."/>
            <person name="Gross S."/>
            <person name="Guigo R."/>
            <person name="Gustafson E.A."/>
            <person name="Haerty W."/>
            <person name="Hahn M.W."/>
            <person name="Halligan D.L."/>
            <person name="Halpern A.L."/>
            <person name="Halter G.M."/>
            <person name="Han M.V."/>
            <person name="Heger A."/>
            <person name="Hillier L."/>
            <person name="Hinrichs A.S."/>
            <person name="Holmes I."/>
            <person name="Hoskins R.A."/>
            <person name="Hubisz M.J."/>
            <person name="Hultmark D."/>
            <person name="Huntley M.A."/>
            <person name="Jaffe D.B."/>
            <person name="Jagadeeshan S."/>
            <person name="Jeck W.R."/>
            <person name="Johnson J."/>
            <person name="Jones C.D."/>
            <person name="Jordan W.C."/>
            <person name="Karpen G.H."/>
            <person name="Kataoka E."/>
            <person name="Keightley P.D."/>
            <person name="Kheradpour P."/>
            <person name="Kirkness E.F."/>
            <person name="Koerich L.B."/>
            <person name="Kristiansen K."/>
            <person name="Kudrna D."/>
            <person name="Kulathinal R.J."/>
            <person name="Kumar S."/>
            <person name="Kwok R."/>
            <person name="Lander E."/>
            <person name="Langley C.H."/>
            <person name="Lapoint R."/>
            <person name="Lazzaro B.P."/>
            <person name="Lee S.J."/>
            <person name="Levesque L."/>
            <person name="Li R."/>
            <person name="Lin C.F."/>
            <person name="Lin M.F."/>
            <person name="Lindblad-Toh K."/>
            <person name="Llopart A."/>
            <person name="Long M."/>
            <person name="Low L."/>
            <person name="Lozovsky E."/>
            <person name="Lu J."/>
            <person name="Luo M."/>
            <person name="Machado C.A."/>
            <person name="Makalowski W."/>
            <person name="Marzo M."/>
            <person name="Matsuda M."/>
            <person name="Matzkin L."/>
            <person name="McAllister B."/>
            <person name="McBride C.S."/>
            <person name="McKernan B."/>
            <person name="McKernan K."/>
            <person name="Mendez-Lago M."/>
            <person name="Minx P."/>
            <person name="Mollenhauer M.U."/>
            <person name="Montooth K."/>
            <person name="Mount S.M."/>
            <person name="Mu X."/>
            <person name="Myers E."/>
            <person name="Negre B."/>
            <person name="Newfeld S."/>
            <person name="Nielsen R."/>
            <person name="Noor M.A."/>
            <person name="O'Grady P."/>
            <person name="Pachter L."/>
            <person name="Papaceit M."/>
            <person name="Parisi M.J."/>
            <person name="Parisi M."/>
            <person name="Parts L."/>
            <person name="Pedersen J.S."/>
            <person name="Pesole G."/>
            <person name="Phillippy A.M."/>
            <person name="Ponting C.P."/>
            <person name="Pop M."/>
            <person name="Porcelli D."/>
            <person name="Powell J.R."/>
            <person name="Prohaska S."/>
            <person name="Pruitt K."/>
            <person name="Puig M."/>
            <person name="Quesneville H."/>
            <person name="Ram K.R."/>
            <person name="Rand D."/>
            <person name="Rasmussen M.D."/>
            <person name="Reed L.K."/>
            <person name="Reenan R."/>
            <person name="Reily A."/>
            <person name="Remington K.A."/>
            <person name="Rieger T.T."/>
            <person name="Ritchie M.G."/>
            <person name="Robin C."/>
            <person name="Rogers Y.H."/>
            <person name="Rohde C."/>
            <person name="Rozas J."/>
            <person name="Rubenfield M.J."/>
            <person name="Ruiz A."/>
            <person name="Russo S."/>
            <person name="Salzberg S.L."/>
            <person name="Sanchez-Gracia A."/>
            <person name="Saranga D.J."/>
            <person name="Sato H."/>
            <person name="Schaeffer S.W."/>
            <person name="Schatz M.C."/>
            <person name="Schlenke T."/>
            <person name="Schwartz R."/>
            <person name="Segarra C."/>
            <person name="Singh R.S."/>
            <person name="Sirot L."/>
            <person name="Sirota M."/>
            <person name="Sisneros N.B."/>
            <person name="Smith C.D."/>
            <person name="Smith T.F."/>
            <person name="Spieth J."/>
            <person name="Stage D.E."/>
            <person name="Stark A."/>
            <person name="Stephan W."/>
            <person name="Strausberg R.L."/>
            <person name="Strempel S."/>
            <person name="Sturgill D."/>
            <person name="Sutton G."/>
            <person name="Sutton G.G."/>
            <person name="Tao W."/>
            <person name="Teichmann S."/>
            <person name="Tobari Y.N."/>
            <person name="Tomimura Y."/>
            <person name="Tsolas J.M."/>
            <person name="Valente V.L."/>
            <person name="Venter E."/>
            <person name="Venter J.C."/>
            <person name="Vicario S."/>
            <person name="Vieira F.G."/>
            <person name="Vilella A.J."/>
            <person name="Villasante A."/>
            <person name="Walenz B."/>
            <person name="Wang J."/>
            <person name="Wasserman M."/>
            <person name="Watts T."/>
            <person name="Wilson D."/>
            <person name="Wilson R.K."/>
            <person name="Wing R.A."/>
            <person name="Wolfner M.F."/>
            <person name="Wong A."/>
            <person name="Wong G.K."/>
            <person name="Wu C.I."/>
            <person name="Wu G."/>
            <person name="Yamamoto D."/>
            <person name="Yang H.P."/>
            <person name="Yang S.P."/>
            <person name="Yorke J.A."/>
            <person name="Yoshida K."/>
            <person name="Zdobnov E."/>
            <person name="Zhang P."/>
            <person name="Zhang Y."/>
            <person name="Zimin A.V."/>
            <person name="Baldwin J."/>
            <person name="Abdouelleil A."/>
            <person name="Abdulkadir J."/>
            <person name="Abebe A."/>
            <person name="Abera B."/>
            <person name="Abreu J."/>
            <person name="Acer S.C."/>
            <person name="Aftuck L."/>
            <person name="Alexander A."/>
            <person name="An P."/>
            <person name="Anderson E."/>
            <person name="Anderson S."/>
            <person name="Arachi H."/>
            <person name="Azer M."/>
            <person name="Bachantsang P."/>
            <person name="Barry A."/>
            <person name="Bayul T."/>
            <person name="Berlin A."/>
            <person name="Bessette D."/>
            <person name="Bloom T."/>
            <person name="Blye J."/>
            <person name="Boguslavskiy L."/>
            <person name="Bonnet C."/>
            <person name="Boukhgalter B."/>
            <person name="Bourzgui I."/>
            <person name="Brown A."/>
            <person name="Cahill P."/>
            <person name="Channer S."/>
            <person name="Cheshatsang Y."/>
            <person name="Chuda L."/>
            <person name="Citroen M."/>
            <person name="Collymore A."/>
            <person name="Cooke P."/>
            <person name="Costello M."/>
            <person name="D'Aco K."/>
            <person name="Daza R."/>
            <person name="De Haan G."/>
            <person name="DeGray S."/>
            <person name="DeMaso C."/>
            <person name="Dhargay N."/>
            <person name="Dooley K."/>
            <person name="Dooley E."/>
            <person name="Doricent M."/>
            <person name="Dorje P."/>
            <person name="Dorjee K."/>
            <person name="Dupes A."/>
            <person name="Elong R."/>
            <person name="Falk J."/>
            <person name="Farina A."/>
            <person name="Faro S."/>
            <person name="Ferguson D."/>
            <person name="Fisher S."/>
            <person name="Foley C.D."/>
            <person name="Franke A."/>
            <person name="Friedrich D."/>
            <person name="Gadbois L."/>
            <person name="Gearin G."/>
            <person name="Gearin C.R."/>
            <person name="Giannoukos G."/>
            <person name="Goode T."/>
            <person name="Graham J."/>
            <person name="Grandbois E."/>
            <person name="Grewal S."/>
            <person name="Gyaltsen K."/>
            <person name="Hafez N."/>
            <person name="Hagos B."/>
            <person name="Hall J."/>
            <person name="Henson C."/>
            <person name="Hollinger A."/>
            <person name="Honan T."/>
            <person name="Huard M.D."/>
            <person name="Hughes L."/>
            <person name="Hurhula B."/>
            <person name="Husby M.E."/>
            <person name="Kamat A."/>
            <person name="Kanga B."/>
            <person name="Kashin S."/>
            <person name="Khazanovich D."/>
            <person name="Kisner P."/>
            <person name="Lance K."/>
            <person name="Lara M."/>
            <person name="Lee W."/>
            <person name="Lennon N."/>
            <person name="Letendre F."/>
            <person name="LeVine R."/>
            <person name="Lipovsky A."/>
            <person name="Liu X."/>
            <person name="Liu J."/>
            <person name="Liu S."/>
            <person name="Lokyitsang T."/>
            <person name="Lokyitsang Y."/>
            <person name="Lubonja R."/>
            <person name="Lui A."/>
            <person name="MacDonald P."/>
            <person name="Magnisalis V."/>
            <person name="Maru K."/>
            <person name="Matthews C."/>
            <person name="McCusker W."/>
            <person name="McDonough S."/>
            <person name="Mehta T."/>
            <person name="Meldrim J."/>
            <person name="Meneus L."/>
            <person name="Mihai O."/>
            <person name="Mihalev A."/>
            <person name="Mihova T."/>
            <person name="Mittelman R."/>
            <person name="Mlenga V."/>
            <person name="Montmayeur A."/>
            <person name="Mulrain L."/>
            <person name="Navidi A."/>
            <person name="Naylor J."/>
            <person name="Negash T."/>
            <person name="Nguyen T."/>
            <person name="Nguyen N."/>
            <person name="Nicol R."/>
            <person name="Norbu C."/>
            <person name="Norbu N."/>
            <person name="Novod N."/>
            <person name="O'Neill B."/>
            <person name="Osman S."/>
            <person name="Markiewicz E."/>
            <person name="Oyono O.L."/>
            <person name="Patti C."/>
            <person name="Phunkhang P."/>
            <person name="Pierre F."/>
            <person name="Priest M."/>
            <person name="Raghuraman S."/>
            <person name="Rege F."/>
            <person name="Reyes R."/>
            <person name="Rise C."/>
            <person name="Rogov P."/>
            <person name="Ross K."/>
            <person name="Ryan E."/>
            <person name="Settipalli S."/>
            <person name="Shea T."/>
            <person name="Sherpa N."/>
            <person name="Shi L."/>
            <person name="Shih D."/>
            <person name="Sparrow T."/>
            <person name="Spaulding J."/>
            <person name="Stalker J."/>
            <person name="Stange-Thomann N."/>
            <person name="Stavropoulos S."/>
            <person name="Stone C."/>
            <person name="Strader C."/>
            <person name="Tesfaye S."/>
            <person name="Thomson T."/>
            <person name="Thoulutsang Y."/>
            <person name="Thoulutsang D."/>
            <person name="Topham K."/>
            <person name="Topping I."/>
            <person name="Tsamla T."/>
            <person name="Vassiliev H."/>
            <person name="Vo A."/>
            <person name="Wangchuk T."/>
            <person name="Wangdi T."/>
            <person name="Weiand M."/>
            <person name="Wilkinson J."/>
            <person name="Wilson A."/>
            <person name="Yadav S."/>
            <person name="Young G."/>
            <person name="Yu Q."/>
            <person name="Zembek L."/>
            <person name="Zhong D."/>
            <person name="Zimmer A."/>
            <person name="Zwirko Z."/>
            <person name="Jaffe D.B."/>
            <person name="Alvarez P."/>
            <person name="Brockman W."/>
            <person name="Butler J."/>
            <person name="Chin C."/>
            <person name="Gnerre S."/>
            <person name="Grabherr M."/>
            <person name="Kleber M."/>
            <person name="Mauceli E."/>
            <person name="MacCallum I."/>
        </authorList>
    </citation>
    <scope>NUCLEOTIDE SEQUENCE [LARGE SCALE GENOMIC DNA]</scope>
    <source>
        <strain evidence="5">Tucson 15287-2541.00</strain>
    </source>
</reference>
<dbReference type="eggNOG" id="ENOG502TEJ4">
    <property type="taxonomic scope" value="Eukaryota"/>
</dbReference>